<sequence>MNRRRNCFLEIDTSIWPAVDHHAIPAEKRIVFVARSTAIELYIAGTPLREIGKRTGVHSRQLYWLLDRCLTEAEDGQIYGYRALLKSRRIDPYTRTAEFLSVHAGTKGGYAGAFKVLLERYPTLATWLNGKLEQRAVVLDQIGTDGKLKLRLRNLGHLHAGFITQCRKLGITGNDYPLNTDRMGMRTLSAYVKGELLSKFGAAARAAGAMRVKRLPHPGIAVRRGPVRPYQVVEFDGHRVDVRLKIVIRDPLGFEEEVEIERIWLLAIIDVCTRAVLGYNLVLSREYGRYDVIRTIEKALTPHMPRSFALPNVGYGASGGFPSSRLPELGYAIWERMRLDNAKANLADDTVRALCEFIGCAVDAGPPHHPNDRPYIERFFGTIGSTLSSRLPGYTGSNPQDVRRALSDPKGNLRLLIALSEMEELMEASIAIYNATPHDGLNGRTPIEAMEYLVRGKGQLISWLPEPKRRMLCLMQKARRCRVRGYLAEGTRAHINLFQVRYTNSVLASSTDLFGRDLRIYYNSEDLRTVRAFLPDGSELGILKAQGMWGEMAHDLKLRREILRKRAGNKLKSRIDYEFMDDFMQEKRAKARTSRRAASDLERTTRILASAPAAIVEPDSGIGLSSTSLLPEKGGQQQYKDAQKEKRPENETIKPQPLTIPSGFVGGI</sequence>
<gene>
    <name evidence="3" type="ORF">RY831_14385</name>
</gene>
<evidence type="ECO:0000256" key="1">
    <source>
        <dbReference type="SAM" id="MobiDB-lite"/>
    </source>
</evidence>
<feature type="region of interest" description="Disordered" evidence="1">
    <location>
        <begin position="625"/>
        <end position="668"/>
    </location>
</feature>
<dbReference type="Proteomes" id="UP001352263">
    <property type="component" value="Unassembled WGS sequence"/>
</dbReference>
<accession>A0ABU6J9L9</accession>
<dbReference type="SUPFAM" id="SSF53098">
    <property type="entry name" value="Ribonuclease H-like"/>
    <property type="match status" value="1"/>
</dbReference>
<dbReference type="InterPro" id="IPR001584">
    <property type="entry name" value="Integrase_cat-core"/>
</dbReference>
<feature type="compositionally biased region" description="Basic and acidic residues" evidence="1">
    <location>
        <begin position="641"/>
        <end position="652"/>
    </location>
</feature>
<dbReference type="EMBL" id="JAWIIV010000011">
    <property type="protein sequence ID" value="MEC4720346.1"/>
    <property type="molecule type" value="Genomic_DNA"/>
</dbReference>
<dbReference type="Gene3D" id="1.10.10.60">
    <property type="entry name" value="Homeodomain-like"/>
    <property type="match status" value="1"/>
</dbReference>
<evidence type="ECO:0000259" key="2">
    <source>
        <dbReference type="PROSITE" id="PS50994"/>
    </source>
</evidence>
<comment type="caution">
    <text evidence="3">The sequence shown here is derived from an EMBL/GenBank/DDBJ whole genome shotgun (WGS) entry which is preliminary data.</text>
</comment>
<organism evidence="3 4">
    <name type="scientific">Noviherbaspirillum album</name>
    <dbReference type="NCBI Taxonomy" id="3080276"/>
    <lineage>
        <taxon>Bacteria</taxon>
        <taxon>Pseudomonadati</taxon>
        <taxon>Pseudomonadota</taxon>
        <taxon>Betaproteobacteria</taxon>
        <taxon>Burkholderiales</taxon>
        <taxon>Oxalobacteraceae</taxon>
        <taxon>Noviherbaspirillum</taxon>
    </lineage>
</organism>
<name>A0ABU6J9L9_9BURK</name>
<dbReference type="Gene3D" id="3.30.420.10">
    <property type="entry name" value="Ribonuclease H-like superfamily/Ribonuclease H"/>
    <property type="match status" value="1"/>
</dbReference>
<reference evidence="3 4" key="1">
    <citation type="submission" date="2023-10" db="EMBL/GenBank/DDBJ databases">
        <title>Noviherbaspirillum sp. CPCC 100848 genome assembly.</title>
        <authorList>
            <person name="Li X.Y."/>
            <person name="Fang X.M."/>
        </authorList>
    </citation>
    <scope>NUCLEOTIDE SEQUENCE [LARGE SCALE GENOMIC DNA]</scope>
    <source>
        <strain evidence="3 4">CPCC 100848</strain>
    </source>
</reference>
<dbReference type="InterPro" id="IPR036397">
    <property type="entry name" value="RNaseH_sf"/>
</dbReference>
<dbReference type="PROSITE" id="PS50994">
    <property type="entry name" value="INTEGRASE"/>
    <property type="match status" value="1"/>
</dbReference>
<feature type="domain" description="Integrase catalytic" evidence="2">
    <location>
        <begin position="247"/>
        <end position="454"/>
    </location>
</feature>
<proteinExistence type="predicted"/>
<protein>
    <submittedName>
        <fullName evidence="3">Integrase</fullName>
    </submittedName>
</protein>
<evidence type="ECO:0000313" key="3">
    <source>
        <dbReference type="EMBL" id="MEC4720346.1"/>
    </source>
</evidence>
<dbReference type="InterPro" id="IPR012337">
    <property type="entry name" value="RNaseH-like_sf"/>
</dbReference>
<keyword evidence="4" id="KW-1185">Reference proteome</keyword>
<dbReference type="RefSeq" id="WP_326507063.1">
    <property type="nucleotide sequence ID" value="NZ_JAWIIV010000011.1"/>
</dbReference>
<feature type="compositionally biased region" description="Polar residues" evidence="1">
    <location>
        <begin position="625"/>
        <end position="640"/>
    </location>
</feature>
<evidence type="ECO:0000313" key="4">
    <source>
        <dbReference type="Proteomes" id="UP001352263"/>
    </source>
</evidence>